<organism evidence="2 3">
    <name type="scientific">Terrimicrobium sacchariphilum</name>
    <dbReference type="NCBI Taxonomy" id="690879"/>
    <lineage>
        <taxon>Bacteria</taxon>
        <taxon>Pseudomonadati</taxon>
        <taxon>Verrucomicrobiota</taxon>
        <taxon>Terrimicrobiia</taxon>
        <taxon>Terrimicrobiales</taxon>
        <taxon>Terrimicrobiaceae</taxon>
        <taxon>Terrimicrobium</taxon>
    </lineage>
</organism>
<evidence type="ECO:0000256" key="1">
    <source>
        <dbReference type="SAM" id="Phobius"/>
    </source>
</evidence>
<sequence>MTLLRTSNRRQFATRGDKRRAIRGFSFSELLMAAAIAVCVLTVAVIAFRAVSQNANRYGQYTKIQLPSGALFALYGLSGTDLQTWVAPNYGRVAQAELLRETFYQDISHATAVYCLARTGRDSIVRPTSINIDQTIYPNLDARTLGTPEDFRVFLERNGVADAGFFFGYRGAAGRTNLSIFILQPSTSETTLSVRAVYELDMIATVGTPGGTYVSVRRYDNYSNQNRAPTDYYDIFYPESDPADFPVTAVHFELSRRLAPSDTAYDLFKVAPEKPFYFLWWPDPATPVLANDSNPSYGSGDPRSAYGQMGSRTSLFMVVPMFPAL</sequence>
<proteinExistence type="predicted"/>
<dbReference type="InParanoid" id="A0A146G967"/>
<dbReference type="RefSeq" id="WP_153811376.1">
    <property type="nucleotide sequence ID" value="NZ_BDCO01000002.1"/>
</dbReference>
<evidence type="ECO:0000313" key="2">
    <source>
        <dbReference type="EMBL" id="GAT33414.1"/>
    </source>
</evidence>
<reference evidence="3" key="1">
    <citation type="journal article" date="2017" name="Genome Announc.">
        <title>Draft Genome Sequence of Terrimicrobium sacchariphilum NM-5T, a Facultative Anaerobic Soil Bacterium of the Class Spartobacteria.</title>
        <authorList>
            <person name="Qiu Y.L."/>
            <person name="Tourlousse D.M."/>
            <person name="Matsuura N."/>
            <person name="Ohashi A."/>
            <person name="Sekiguchi Y."/>
        </authorList>
    </citation>
    <scope>NUCLEOTIDE SEQUENCE [LARGE SCALE GENOMIC DNA]</scope>
    <source>
        <strain evidence="3">NM-5</strain>
    </source>
</reference>
<name>A0A146G967_TERSA</name>
<evidence type="ECO:0000313" key="3">
    <source>
        <dbReference type="Proteomes" id="UP000076023"/>
    </source>
</evidence>
<dbReference type="STRING" id="690879.TSACC_21830"/>
<gene>
    <name evidence="2" type="ORF">TSACC_21830</name>
</gene>
<dbReference type="EMBL" id="BDCO01000002">
    <property type="protein sequence ID" value="GAT33414.1"/>
    <property type="molecule type" value="Genomic_DNA"/>
</dbReference>
<keyword evidence="1" id="KW-1133">Transmembrane helix</keyword>
<keyword evidence="1" id="KW-0472">Membrane</keyword>
<dbReference type="AlphaFoldDB" id="A0A146G967"/>
<keyword evidence="3" id="KW-1185">Reference proteome</keyword>
<accession>A0A146G967</accession>
<protein>
    <submittedName>
        <fullName evidence="2">Uncharacterized protein</fullName>
    </submittedName>
</protein>
<comment type="caution">
    <text evidence="2">The sequence shown here is derived from an EMBL/GenBank/DDBJ whole genome shotgun (WGS) entry which is preliminary data.</text>
</comment>
<keyword evidence="1" id="KW-0812">Transmembrane</keyword>
<dbReference type="OrthoDB" id="182909at2"/>
<feature type="transmembrane region" description="Helical" evidence="1">
    <location>
        <begin position="21"/>
        <end position="48"/>
    </location>
</feature>
<dbReference type="Proteomes" id="UP000076023">
    <property type="component" value="Unassembled WGS sequence"/>
</dbReference>